<name>A0ABZ1TX33_9ACTN</name>
<evidence type="ECO:0000256" key="1">
    <source>
        <dbReference type="SAM" id="MobiDB-lite"/>
    </source>
</evidence>
<dbReference type="RefSeq" id="WP_328953968.1">
    <property type="nucleotide sequence ID" value="NZ_CP108110.1"/>
</dbReference>
<evidence type="ECO:0000313" key="3">
    <source>
        <dbReference type="Proteomes" id="UP001432222"/>
    </source>
</evidence>
<keyword evidence="3" id="KW-1185">Reference proteome</keyword>
<sequence length="80" mass="8990">MELKRANEPVEHEGPGPAEGAAKTGIVRDGVRRAWDEPFFTRTYETIGEATWEDVMADRAAAYERTKQVAARPERDQGRS</sequence>
<proteinExistence type="predicted"/>
<gene>
    <name evidence="2" type="ORF">OHA16_08020</name>
</gene>
<dbReference type="EMBL" id="CP108110">
    <property type="protein sequence ID" value="WUQ82925.1"/>
    <property type="molecule type" value="Genomic_DNA"/>
</dbReference>
<dbReference type="Proteomes" id="UP001432222">
    <property type="component" value="Chromosome"/>
</dbReference>
<evidence type="ECO:0000313" key="2">
    <source>
        <dbReference type="EMBL" id="WUQ82925.1"/>
    </source>
</evidence>
<feature type="compositionally biased region" description="Basic and acidic residues" evidence="1">
    <location>
        <begin position="1"/>
        <end position="14"/>
    </location>
</feature>
<reference evidence="2" key="1">
    <citation type="submission" date="2022-10" db="EMBL/GenBank/DDBJ databases">
        <title>The complete genomes of actinobacterial strains from the NBC collection.</title>
        <authorList>
            <person name="Joergensen T.S."/>
            <person name="Alvarez Arevalo M."/>
            <person name="Sterndorff E.B."/>
            <person name="Faurdal D."/>
            <person name="Vuksanovic O."/>
            <person name="Mourched A.-S."/>
            <person name="Charusanti P."/>
            <person name="Shaw S."/>
            <person name="Blin K."/>
            <person name="Weber T."/>
        </authorList>
    </citation>
    <scope>NUCLEOTIDE SEQUENCE</scope>
    <source>
        <strain evidence="2">NBC_00222</strain>
    </source>
</reference>
<organism evidence="2 3">
    <name type="scientific">Kitasatospora purpeofusca</name>
    <dbReference type="NCBI Taxonomy" id="67352"/>
    <lineage>
        <taxon>Bacteria</taxon>
        <taxon>Bacillati</taxon>
        <taxon>Actinomycetota</taxon>
        <taxon>Actinomycetes</taxon>
        <taxon>Kitasatosporales</taxon>
        <taxon>Streptomycetaceae</taxon>
        <taxon>Kitasatospora</taxon>
    </lineage>
</organism>
<protein>
    <submittedName>
        <fullName evidence="2">Uncharacterized protein</fullName>
    </submittedName>
</protein>
<accession>A0ABZ1TX33</accession>
<feature type="region of interest" description="Disordered" evidence="1">
    <location>
        <begin position="1"/>
        <end position="25"/>
    </location>
</feature>